<keyword evidence="5" id="KW-1133">Transmembrane helix</keyword>
<dbReference type="OrthoDB" id="287326at2"/>
<gene>
    <name evidence="8" type="ORF">EDC14_100914</name>
</gene>
<comment type="subcellular location">
    <subcellularLocation>
        <location evidence="1">Cell membrane</location>
        <topology evidence="1">Single-pass membrane protein</topology>
    </subcellularLocation>
    <subcellularLocation>
        <location evidence="7">Cell membrane</location>
        <topology evidence="7">Single-pass type II membrane protein</topology>
    </subcellularLocation>
</comment>
<evidence type="ECO:0000256" key="7">
    <source>
        <dbReference type="RuleBase" id="RU003879"/>
    </source>
</evidence>
<keyword evidence="9" id="KW-1185">Reference proteome</keyword>
<dbReference type="RefSeq" id="WP_132013978.1">
    <property type="nucleotide sequence ID" value="NZ_SLUN01000009.1"/>
</dbReference>
<dbReference type="GO" id="GO:0005886">
    <property type="term" value="C:plasma membrane"/>
    <property type="evidence" value="ECO:0007669"/>
    <property type="project" value="UniProtKB-SubCell"/>
</dbReference>
<proteinExistence type="inferred from homology"/>
<evidence type="ECO:0000256" key="6">
    <source>
        <dbReference type="ARBA" id="ARBA00023136"/>
    </source>
</evidence>
<name>A0A4V2QF59_HYDET</name>
<dbReference type="InterPro" id="IPR003400">
    <property type="entry name" value="ExbD"/>
</dbReference>
<keyword evidence="7" id="KW-0653">Protein transport</keyword>
<dbReference type="PANTHER" id="PTHR30558:SF3">
    <property type="entry name" value="BIOPOLYMER TRANSPORT PROTEIN EXBD-RELATED"/>
    <property type="match status" value="1"/>
</dbReference>
<dbReference type="GO" id="GO:0022857">
    <property type="term" value="F:transmembrane transporter activity"/>
    <property type="evidence" value="ECO:0007669"/>
    <property type="project" value="InterPro"/>
</dbReference>
<dbReference type="Gene3D" id="3.30.420.270">
    <property type="match status" value="1"/>
</dbReference>
<dbReference type="PANTHER" id="PTHR30558">
    <property type="entry name" value="EXBD MEMBRANE COMPONENT OF PMF-DRIVEN MACROMOLECULE IMPORT SYSTEM"/>
    <property type="match status" value="1"/>
</dbReference>
<evidence type="ECO:0000256" key="2">
    <source>
        <dbReference type="ARBA" id="ARBA00005811"/>
    </source>
</evidence>
<comment type="caution">
    <text evidence="8">The sequence shown here is derived from an EMBL/GenBank/DDBJ whole genome shotgun (WGS) entry which is preliminary data.</text>
</comment>
<evidence type="ECO:0000313" key="9">
    <source>
        <dbReference type="Proteomes" id="UP000295008"/>
    </source>
</evidence>
<keyword evidence="3" id="KW-1003">Cell membrane</keyword>
<dbReference type="Pfam" id="PF02472">
    <property type="entry name" value="ExbD"/>
    <property type="match status" value="1"/>
</dbReference>
<accession>A0A4V2QF59</accession>
<dbReference type="Proteomes" id="UP000295008">
    <property type="component" value="Unassembled WGS sequence"/>
</dbReference>
<evidence type="ECO:0000256" key="5">
    <source>
        <dbReference type="ARBA" id="ARBA00022989"/>
    </source>
</evidence>
<protein>
    <submittedName>
        <fullName evidence="8">Biopolymer transport protein ExbD</fullName>
    </submittedName>
</protein>
<organism evidence="8 9">
    <name type="scientific">Hydrogenispora ethanolica</name>
    <dbReference type="NCBI Taxonomy" id="1082276"/>
    <lineage>
        <taxon>Bacteria</taxon>
        <taxon>Bacillati</taxon>
        <taxon>Bacillota</taxon>
        <taxon>Hydrogenispora</taxon>
    </lineage>
</organism>
<comment type="similarity">
    <text evidence="2 7">Belongs to the ExbD/TolR family.</text>
</comment>
<dbReference type="AlphaFoldDB" id="A0A4V2QF59"/>
<keyword evidence="6" id="KW-0472">Membrane</keyword>
<evidence type="ECO:0000256" key="3">
    <source>
        <dbReference type="ARBA" id="ARBA00022475"/>
    </source>
</evidence>
<dbReference type="EMBL" id="SLUN01000009">
    <property type="protein sequence ID" value="TCL70697.1"/>
    <property type="molecule type" value="Genomic_DNA"/>
</dbReference>
<reference evidence="8 9" key="1">
    <citation type="submission" date="2019-03" db="EMBL/GenBank/DDBJ databases">
        <title>Genomic Encyclopedia of Type Strains, Phase IV (KMG-IV): sequencing the most valuable type-strain genomes for metagenomic binning, comparative biology and taxonomic classification.</title>
        <authorList>
            <person name="Goeker M."/>
        </authorList>
    </citation>
    <scope>NUCLEOTIDE SEQUENCE [LARGE SCALE GENOMIC DNA]</scope>
    <source>
        <strain evidence="8 9">LX-B</strain>
    </source>
</reference>
<keyword evidence="4 7" id="KW-0812">Transmembrane</keyword>
<evidence type="ECO:0000313" key="8">
    <source>
        <dbReference type="EMBL" id="TCL70697.1"/>
    </source>
</evidence>
<evidence type="ECO:0000256" key="4">
    <source>
        <dbReference type="ARBA" id="ARBA00022692"/>
    </source>
</evidence>
<dbReference type="GO" id="GO:0015031">
    <property type="term" value="P:protein transport"/>
    <property type="evidence" value="ECO:0007669"/>
    <property type="project" value="UniProtKB-KW"/>
</dbReference>
<keyword evidence="7" id="KW-0813">Transport</keyword>
<evidence type="ECO:0000256" key="1">
    <source>
        <dbReference type="ARBA" id="ARBA00004162"/>
    </source>
</evidence>
<sequence length="136" mass="14876">MKLPRSAPRKARIEIIPMIDTMFFLLVFFMLASLSMTHQYSVPVNLPKAAGVPDKVPEVVTVTITQDGKLFYNKEAIASPGEAVLRLLERKKSAASLAVIINADRGVRHGRVVELLDAIQQSGLTKIAIAVNHSRG</sequence>